<evidence type="ECO:0000259" key="2">
    <source>
        <dbReference type="Pfam" id="PF00535"/>
    </source>
</evidence>
<dbReference type="AlphaFoldDB" id="A0A1X0DH19"/>
<organism evidence="3 4">
    <name type="scientific">Mycobacterium heidelbergense</name>
    <dbReference type="NCBI Taxonomy" id="53376"/>
    <lineage>
        <taxon>Bacteria</taxon>
        <taxon>Bacillati</taxon>
        <taxon>Actinomycetota</taxon>
        <taxon>Actinomycetes</taxon>
        <taxon>Mycobacteriales</taxon>
        <taxon>Mycobacteriaceae</taxon>
        <taxon>Mycobacterium</taxon>
        <taxon>Mycobacterium simiae complex</taxon>
    </lineage>
</organism>
<dbReference type="Pfam" id="PF00535">
    <property type="entry name" value="Glycos_transf_2"/>
    <property type="match status" value="1"/>
</dbReference>
<dbReference type="GO" id="GO:0016758">
    <property type="term" value="F:hexosyltransferase activity"/>
    <property type="evidence" value="ECO:0007669"/>
    <property type="project" value="UniProtKB-ARBA"/>
</dbReference>
<keyword evidence="4" id="KW-1185">Reference proteome</keyword>
<sequence>MGPNEVDDVSASPTVSVCVPMYNNAATIARCLRSILDQEGVEFEIVVVDDDSSDDGAAVAATMLRPGDRLIRNESRLGLNGNHNKCIELARGSCVQFVHGDDWLLPESLKKLSRCFEDPTVGMAFAPRRLVSHDVPWWRRPPRKPHSYFFKLRKYNRGSSLVTQLAVLSAGGNLIGEPTCVMFRRRLALGVGGFRDDVYQLVDLDLWLRLMLRSAICFVPQELSVRTHTAGTATVRNVSTGRNWLDHLRILTWLIVDPASTTAIRIAATAWWMLLWLALHIRVAVFGPQRKSRLRILVQAPVHEFARARRLAARLS</sequence>
<comment type="caution">
    <text evidence="3">The sequence shown here is derived from an EMBL/GenBank/DDBJ whole genome shotgun (WGS) entry which is preliminary data.</text>
</comment>
<evidence type="ECO:0000313" key="3">
    <source>
        <dbReference type="EMBL" id="ORA71686.1"/>
    </source>
</evidence>
<keyword evidence="1" id="KW-0812">Transmembrane</keyword>
<dbReference type="SUPFAM" id="SSF53448">
    <property type="entry name" value="Nucleotide-diphospho-sugar transferases"/>
    <property type="match status" value="1"/>
</dbReference>
<proteinExistence type="predicted"/>
<dbReference type="InterPro" id="IPR029044">
    <property type="entry name" value="Nucleotide-diphossugar_trans"/>
</dbReference>
<evidence type="ECO:0000313" key="4">
    <source>
        <dbReference type="Proteomes" id="UP000192566"/>
    </source>
</evidence>
<keyword evidence="1" id="KW-1133">Transmembrane helix</keyword>
<accession>A0A1X0DH19</accession>
<protein>
    <recommendedName>
        <fullName evidence="2">Glycosyltransferase 2-like domain-containing protein</fullName>
    </recommendedName>
</protein>
<dbReference type="InterPro" id="IPR001173">
    <property type="entry name" value="Glyco_trans_2-like"/>
</dbReference>
<dbReference type="Proteomes" id="UP000192566">
    <property type="component" value="Unassembled WGS sequence"/>
</dbReference>
<dbReference type="PANTHER" id="PTHR22916">
    <property type="entry name" value="GLYCOSYLTRANSFERASE"/>
    <property type="match status" value="1"/>
</dbReference>
<dbReference type="EMBL" id="MVHR01000024">
    <property type="protein sequence ID" value="ORA71686.1"/>
    <property type="molecule type" value="Genomic_DNA"/>
</dbReference>
<dbReference type="STRING" id="53376.BST25_16085"/>
<dbReference type="RefSeq" id="WP_083075137.1">
    <property type="nucleotide sequence ID" value="NZ_AP022615.1"/>
</dbReference>
<dbReference type="Gene3D" id="3.90.550.10">
    <property type="entry name" value="Spore Coat Polysaccharide Biosynthesis Protein SpsA, Chain A"/>
    <property type="match status" value="1"/>
</dbReference>
<reference evidence="3 4" key="1">
    <citation type="submission" date="2017-02" db="EMBL/GenBank/DDBJ databases">
        <title>The new phylogeny of genus Mycobacterium.</title>
        <authorList>
            <person name="Tortoli E."/>
            <person name="Trovato A."/>
            <person name="Cirillo D.M."/>
        </authorList>
    </citation>
    <scope>NUCLEOTIDE SEQUENCE [LARGE SCALE GENOMIC DNA]</scope>
    <source>
        <strain evidence="3 4">DSM 44471</strain>
    </source>
</reference>
<dbReference type="PANTHER" id="PTHR22916:SF3">
    <property type="entry name" value="UDP-GLCNAC:BETAGAL BETA-1,3-N-ACETYLGLUCOSAMINYLTRANSFERASE-LIKE PROTEIN 1"/>
    <property type="match status" value="1"/>
</dbReference>
<evidence type="ECO:0000256" key="1">
    <source>
        <dbReference type="SAM" id="Phobius"/>
    </source>
</evidence>
<feature type="transmembrane region" description="Helical" evidence="1">
    <location>
        <begin position="270"/>
        <end position="287"/>
    </location>
</feature>
<keyword evidence="1" id="KW-0472">Membrane</keyword>
<dbReference type="OrthoDB" id="3177103at2"/>
<gene>
    <name evidence="3" type="ORF">BST25_16085</name>
</gene>
<feature type="domain" description="Glycosyltransferase 2-like" evidence="2">
    <location>
        <begin position="16"/>
        <end position="154"/>
    </location>
</feature>
<name>A0A1X0DH19_MYCHE</name>